<dbReference type="RefSeq" id="WP_238744821.1">
    <property type="nucleotide sequence ID" value="NZ_JAKOOW010000001.1"/>
</dbReference>
<feature type="signal peptide" evidence="1">
    <location>
        <begin position="1"/>
        <end position="21"/>
    </location>
</feature>
<reference evidence="2 3" key="1">
    <citation type="submission" date="2022-02" db="EMBL/GenBank/DDBJ databases">
        <title>Genome sequence data of Kingella unionensis sp. nov. strain CICC 24913 (CCUG 75125).</title>
        <authorList>
            <person name="Xiao M."/>
        </authorList>
    </citation>
    <scope>NUCLEOTIDE SEQUENCE [LARGE SCALE GENOMIC DNA]</scope>
    <source>
        <strain evidence="2 3">CICC 24913</strain>
    </source>
</reference>
<feature type="chain" id="PRO_5047058846" description="Hemolysin" evidence="1">
    <location>
        <begin position="22"/>
        <end position="149"/>
    </location>
</feature>
<proteinExistence type="predicted"/>
<gene>
    <name evidence="2" type="ORF">MB824_00275</name>
</gene>
<name>A0ABS9NK23_9NEIS</name>
<keyword evidence="3" id="KW-1185">Reference proteome</keyword>
<dbReference type="Pfam" id="PF20341">
    <property type="entry name" value="DUF6636"/>
    <property type="match status" value="1"/>
</dbReference>
<comment type="caution">
    <text evidence="2">The sequence shown here is derived from an EMBL/GenBank/DDBJ whole genome shotgun (WGS) entry which is preliminary data.</text>
</comment>
<sequence>MKRQILILAAALATACPAAYAAKAFDAPGGGITCLGDVDIGIHPDYGVFCTVAGRTKLARYEDAAASASDTANPEYCEQGVKFILRKTGPARVLCAAPEHPDGLGLLGKIKGETVSGDGWQCRVNQSGIVCTNQSGHGFDISRERQRLF</sequence>
<evidence type="ECO:0000256" key="1">
    <source>
        <dbReference type="SAM" id="SignalP"/>
    </source>
</evidence>
<protein>
    <recommendedName>
        <fullName evidence="4">Hemolysin</fullName>
    </recommendedName>
</protein>
<evidence type="ECO:0000313" key="2">
    <source>
        <dbReference type="EMBL" id="MCG6502942.1"/>
    </source>
</evidence>
<accession>A0ABS9NK23</accession>
<dbReference type="EMBL" id="JAKOOW010000001">
    <property type="protein sequence ID" value="MCG6502942.1"/>
    <property type="molecule type" value="Genomic_DNA"/>
</dbReference>
<evidence type="ECO:0000313" key="3">
    <source>
        <dbReference type="Proteomes" id="UP001298424"/>
    </source>
</evidence>
<dbReference type="PROSITE" id="PS51257">
    <property type="entry name" value="PROKAR_LIPOPROTEIN"/>
    <property type="match status" value="1"/>
</dbReference>
<dbReference type="InterPro" id="IPR046576">
    <property type="entry name" value="DUF6636"/>
</dbReference>
<keyword evidence="1" id="KW-0732">Signal</keyword>
<evidence type="ECO:0008006" key="4">
    <source>
        <dbReference type="Google" id="ProtNLM"/>
    </source>
</evidence>
<organism evidence="2 3">
    <name type="scientific">Kingella pumchi</name>
    <dbReference type="NCBI Taxonomy" id="2779506"/>
    <lineage>
        <taxon>Bacteria</taxon>
        <taxon>Pseudomonadati</taxon>
        <taxon>Pseudomonadota</taxon>
        <taxon>Betaproteobacteria</taxon>
        <taxon>Neisseriales</taxon>
        <taxon>Neisseriaceae</taxon>
        <taxon>Kingella</taxon>
    </lineage>
</organism>
<dbReference type="Proteomes" id="UP001298424">
    <property type="component" value="Unassembled WGS sequence"/>
</dbReference>